<reference evidence="2 3" key="1">
    <citation type="journal article" date="2016" name="Antonie Van Leeuwenhoek">
        <title>Bacillus depressus sp. nov., isolated from soil of a sunflower field.</title>
        <authorList>
            <person name="Wei X."/>
            <person name="Xin D."/>
            <person name="Xin Y."/>
            <person name="Zhang H."/>
            <person name="Wang T."/>
            <person name="Zhang J."/>
        </authorList>
    </citation>
    <scope>NUCLEOTIDE SEQUENCE [LARGE SCALE GENOMIC DNA]</scope>
    <source>
        <strain evidence="2 3">BZ1</strain>
    </source>
</reference>
<accession>A0A6L3V5G1</accession>
<keyword evidence="1" id="KW-0812">Transmembrane</keyword>
<protein>
    <submittedName>
        <fullName evidence="2">DUF3953 domain-containing protein</fullName>
    </submittedName>
</protein>
<evidence type="ECO:0000313" key="2">
    <source>
        <dbReference type="EMBL" id="KAB2334417.1"/>
    </source>
</evidence>
<keyword evidence="1" id="KW-1133">Transmembrane helix</keyword>
<keyword evidence="1" id="KW-0472">Membrane</keyword>
<evidence type="ECO:0000256" key="1">
    <source>
        <dbReference type="SAM" id="Phobius"/>
    </source>
</evidence>
<organism evidence="2 3">
    <name type="scientific">Cytobacillus depressus</name>
    <dbReference type="NCBI Taxonomy" id="1602942"/>
    <lineage>
        <taxon>Bacteria</taxon>
        <taxon>Bacillati</taxon>
        <taxon>Bacillota</taxon>
        <taxon>Bacilli</taxon>
        <taxon>Bacillales</taxon>
        <taxon>Bacillaceae</taxon>
        <taxon>Cytobacillus</taxon>
    </lineage>
</organism>
<comment type="caution">
    <text evidence="2">The sequence shown here is derived from an EMBL/GenBank/DDBJ whole genome shotgun (WGS) entry which is preliminary data.</text>
</comment>
<name>A0A6L3V5G1_9BACI</name>
<dbReference type="AlphaFoldDB" id="A0A6L3V5G1"/>
<dbReference type="EMBL" id="WBOS01000006">
    <property type="protein sequence ID" value="KAB2334417.1"/>
    <property type="molecule type" value="Genomic_DNA"/>
</dbReference>
<dbReference type="OrthoDB" id="2942989at2"/>
<gene>
    <name evidence="2" type="ORF">F7731_14445</name>
</gene>
<keyword evidence="3" id="KW-1185">Reference proteome</keyword>
<dbReference type="Pfam" id="PF13129">
    <property type="entry name" value="DUF3953"/>
    <property type="match status" value="1"/>
</dbReference>
<proteinExistence type="predicted"/>
<sequence length="78" mass="9005">MLFILRIILSAITLSLSVYCFVTERFEYMPLMMLSLGAMLFVSGLHELSKNKKAIWGYFSIAVSVFVVFSTIERFINR</sequence>
<feature type="transmembrane region" description="Helical" evidence="1">
    <location>
        <begin position="55"/>
        <end position="76"/>
    </location>
</feature>
<feature type="transmembrane region" description="Helical" evidence="1">
    <location>
        <begin position="30"/>
        <end position="48"/>
    </location>
</feature>
<dbReference type="Proteomes" id="UP000481030">
    <property type="component" value="Unassembled WGS sequence"/>
</dbReference>
<evidence type="ECO:0000313" key="3">
    <source>
        <dbReference type="Proteomes" id="UP000481030"/>
    </source>
</evidence>
<dbReference type="InterPro" id="IPR025018">
    <property type="entry name" value="DUF3953"/>
</dbReference>